<comment type="caution">
    <text evidence="2">The sequence shown here is derived from an EMBL/GenBank/DDBJ whole genome shotgun (WGS) entry which is preliminary data.</text>
</comment>
<feature type="transmembrane region" description="Helical" evidence="1">
    <location>
        <begin position="25"/>
        <end position="41"/>
    </location>
</feature>
<dbReference type="AlphaFoldDB" id="A0A8K0WSR2"/>
<dbReference type="EMBL" id="JAGPNK010000004">
    <property type="protein sequence ID" value="KAH7322487.1"/>
    <property type="molecule type" value="Genomic_DNA"/>
</dbReference>
<protein>
    <submittedName>
        <fullName evidence="2">Uncharacterized protein</fullName>
    </submittedName>
</protein>
<keyword evidence="3" id="KW-1185">Reference proteome</keyword>
<evidence type="ECO:0000256" key="1">
    <source>
        <dbReference type="SAM" id="Phobius"/>
    </source>
</evidence>
<proteinExistence type="predicted"/>
<gene>
    <name evidence="2" type="ORF">B0I35DRAFT_509833</name>
</gene>
<reference evidence="2" key="1">
    <citation type="journal article" date="2021" name="Nat. Commun.">
        <title>Genetic determinants of endophytism in the Arabidopsis root mycobiome.</title>
        <authorList>
            <person name="Mesny F."/>
            <person name="Miyauchi S."/>
            <person name="Thiergart T."/>
            <person name="Pickel B."/>
            <person name="Atanasova L."/>
            <person name="Karlsson M."/>
            <person name="Huettel B."/>
            <person name="Barry K.W."/>
            <person name="Haridas S."/>
            <person name="Chen C."/>
            <person name="Bauer D."/>
            <person name="Andreopoulos W."/>
            <person name="Pangilinan J."/>
            <person name="LaButti K."/>
            <person name="Riley R."/>
            <person name="Lipzen A."/>
            <person name="Clum A."/>
            <person name="Drula E."/>
            <person name="Henrissat B."/>
            <person name="Kohler A."/>
            <person name="Grigoriev I.V."/>
            <person name="Martin F.M."/>
            <person name="Hacquard S."/>
        </authorList>
    </citation>
    <scope>NUCLEOTIDE SEQUENCE</scope>
    <source>
        <strain evidence="2">MPI-CAGE-CH-0235</strain>
    </source>
</reference>
<evidence type="ECO:0000313" key="3">
    <source>
        <dbReference type="Proteomes" id="UP000813444"/>
    </source>
</evidence>
<evidence type="ECO:0000313" key="2">
    <source>
        <dbReference type="EMBL" id="KAH7322487.1"/>
    </source>
</evidence>
<keyword evidence="1" id="KW-0812">Transmembrane</keyword>
<keyword evidence="1" id="KW-1133">Transmembrane helix</keyword>
<keyword evidence="1" id="KW-0472">Membrane</keyword>
<sequence length="56" mass="6230">MRPILCFTSAWLSRGIILQWSKALFVTAITSIPMLMAKFCLSQKGKSFGARRVLPG</sequence>
<dbReference type="Proteomes" id="UP000813444">
    <property type="component" value="Unassembled WGS sequence"/>
</dbReference>
<accession>A0A8K0WSR2</accession>
<organism evidence="2 3">
    <name type="scientific">Stachybotrys elegans</name>
    <dbReference type="NCBI Taxonomy" id="80388"/>
    <lineage>
        <taxon>Eukaryota</taxon>
        <taxon>Fungi</taxon>
        <taxon>Dikarya</taxon>
        <taxon>Ascomycota</taxon>
        <taxon>Pezizomycotina</taxon>
        <taxon>Sordariomycetes</taxon>
        <taxon>Hypocreomycetidae</taxon>
        <taxon>Hypocreales</taxon>
        <taxon>Stachybotryaceae</taxon>
        <taxon>Stachybotrys</taxon>
    </lineage>
</organism>
<name>A0A8K0WSR2_9HYPO</name>